<proteinExistence type="predicted"/>
<dbReference type="Proteomes" id="UP000807504">
    <property type="component" value="Unassembled WGS sequence"/>
</dbReference>
<evidence type="ECO:0000313" key="2">
    <source>
        <dbReference type="EMBL" id="KAF8792232.1"/>
    </source>
</evidence>
<evidence type="ECO:0000256" key="1">
    <source>
        <dbReference type="SAM" id="MobiDB-lite"/>
    </source>
</evidence>
<organism evidence="2 3">
    <name type="scientific">Argiope bruennichi</name>
    <name type="common">Wasp spider</name>
    <name type="synonym">Aranea bruennichi</name>
    <dbReference type="NCBI Taxonomy" id="94029"/>
    <lineage>
        <taxon>Eukaryota</taxon>
        <taxon>Metazoa</taxon>
        <taxon>Ecdysozoa</taxon>
        <taxon>Arthropoda</taxon>
        <taxon>Chelicerata</taxon>
        <taxon>Arachnida</taxon>
        <taxon>Araneae</taxon>
        <taxon>Araneomorphae</taxon>
        <taxon>Entelegynae</taxon>
        <taxon>Araneoidea</taxon>
        <taxon>Araneidae</taxon>
        <taxon>Argiope</taxon>
    </lineage>
</organism>
<protein>
    <submittedName>
        <fullName evidence="2">Uncharacterized protein</fullName>
    </submittedName>
</protein>
<dbReference type="AlphaFoldDB" id="A0A8T0FNU8"/>
<reference evidence="2" key="2">
    <citation type="submission" date="2020-06" db="EMBL/GenBank/DDBJ databases">
        <authorList>
            <person name="Sheffer M."/>
        </authorList>
    </citation>
    <scope>NUCLEOTIDE SEQUENCE</scope>
</reference>
<comment type="caution">
    <text evidence="2">The sequence shown here is derived from an EMBL/GenBank/DDBJ whole genome shotgun (WGS) entry which is preliminary data.</text>
</comment>
<sequence length="80" mass="9023">MIHACPNLLLLRSMPKHLNTMFKIASASEGADISPRQFPVKLHPSHLPMEHNSNESMPRNPHDLLPQRGFFPDPIESSKS</sequence>
<reference evidence="2" key="1">
    <citation type="journal article" date="2020" name="bioRxiv">
        <title>Chromosome-level reference genome of the European wasp spider Argiope bruennichi: a resource for studies on range expansion and evolutionary adaptation.</title>
        <authorList>
            <person name="Sheffer M.M."/>
            <person name="Hoppe A."/>
            <person name="Krehenwinkel H."/>
            <person name="Uhl G."/>
            <person name="Kuss A.W."/>
            <person name="Jensen L."/>
            <person name="Jensen C."/>
            <person name="Gillespie R.G."/>
            <person name="Hoff K.J."/>
            <person name="Prost S."/>
        </authorList>
    </citation>
    <scope>NUCLEOTIDE SEQUENCE</scope>
</reference>
<evidence type="ECO:0000313" key="3">
    <source>
        <dbReference type="Proteomes" id="UP000807504"/>
    </source>
</evidence>
<accession>A0A8T0FNU8</accession>
<dbReference type="EMBL" id="JABXBU010000003">
    <property type="protein sequence ID" value="KAF8792232.1"/>
    <property type="molecule type" value="Genomic_DNA"/>
</dbReference>
<feature type="region of interest" description="Disordered" evidence="1">
    <location>
        <begin position="35"/>
        <end position="80"/>
    </location>
</feature>
<name>A0A8T0FNU8_ARGBR</name>
<keyword evidence="3" id="KW-1185">Reference proteome</keyword>
<gene>
    <name evidence="2" type="ORF">HNY73_003856</name>
</gene>